<evidence type="ECO:0000256" key="1">
    <source>
        <dbReference type="SAM" id="MobiDB-lite"/>
    </source>
</evidence>
<sequence length="75" mass="8210">MISLPLRFIGYLVTALLVETTISKTVIKKESLPDKEKKPNDSNENKKPSNDGSDEKLAEVEDKGNGASDDESDSE</sequence>
<feature type="compositionally biased region" description="Basic and acidic residues" evidence="1">
    <location>
        <begin position="27"/>
        <end position="64"/>
    </location>
</feature>
<evidence type="ECO:0000313" key="3">
    <source>
        <dbReference type="Proteomes" id="UP000276630"/>
    </source>
</evidence>
<dbReference type="EMBL" id="MG592426">
    <property type="protein sequence ID" value="AUR83892.1"/>
    <property type="molecule type" value="Genomic_DNA"/>
</dbReference>
<dbReference type="Proteomes" id="UP000276630">
    <property type="component" value="Segment"/>
</dbReference>
<organism evidence="2 3">
    <name type="scientific">Vibrio phage 1.043.O._10N.261.52.C7</name>
    <dbReference type="NCBI Taxonomy" id="1881302"/>
    <lineage>
        <taxon>Viruses</taxon>
        <taxon>Varidnaviria</taxon>
        <taxon>Abadenavirae</taxon>
        <taxon>Produgelaviricota</taxon>
        <taxon>Belvinaviricetes</taxon>
        <taxon>Vinavirales</taxon>
        <taxon>Autolykiviridae</taxon>
    </lineage>
</organism>
<name>A0A2I7QR59_9VIRU</name>
<feature type="region of interest" description="Disordered" evidence="1">
    <location>
        <begin position="27"/>
        <end position="75"/>
    </location>
</feature>
<protein>
    <submittedName>
        <fullName evidence="2">Uncharacterized protein</fullName>
    </submittedName>
</protein>
<gene>
    <name evidence="2" type="ORF">NVP1043O_09</name>
</gene>
<reference evidence="2 3" key="1">
    <citation type="submission" date="2017-11" db="EMBL/GenBank/DDBJ databases">
        <title>A major lineage of nontailed dsDNA viruses as unrecognized killers of marine bacteria.</title>
        <authorList>
            <person name="Kauffman K.M."/>
            <person name="Hussain F.A."/>
            <person name="Yang J."/>
            <person name="Arevalo P."/>
            <person name="Brown J.M."/>
            <person name="Chang W.K."/>
            <person name="VanInsberghe D."/>
            <person name="Elsherbini J."/>
            <person name="Cutler M.B."/>
            <person name="Kelly L."/>
            <person name="Polz M.F."/>
        </authorList>
    </citation>
    <scope>NUCLEOTIDE SEQUENCE [LARGE SCALE GENOMIC DNA]</scope>
</reference>
<evidence type="ECO:0000313" key="2">
    <source>
        <dbReference type="EMBL" id="AUR83892.1"/>
    </source>
</evidence>
<accession>A0A2I7QR59</accession>
<proteinExistence type="predicted"/>